<name>A0A517TF83_9PLAN</name>
<dbReference type="PANTHER" id="PTHR32026">
    <property type="entry name" value="METHYLTRANSFERASE-LIKE PROTEIN 24"/>
    <property type="match status" value="1"/>
</dbReference>
<dbReference type="AlphaFoldDB" id="A0A517TF83"/>
<protein>
    <recommendedName>
        <fullName evidence="1">Methyltransferase FkbM domain-containing protein</fullName>
    </recommendedName>
</protein>
<dbReference type="Pfam" id="PF05050">
    <property type="entry name" value="Methyltransf_21"/>
    <property type="match status" value="1"/>
</dbReference>
<dbReference type="Gene3D" id="3.40.50.150">
    <property type="entry name" value="Vaccinia Virus protein VP39"/>
    <property type="match status" value="1"/>
</dbReference>
<sequence>MLKQFKAFLRRQRLQRAGIKPLTNLPVKRFGDRTGVWTVFDPALGNDSVVYSFGVGNNIAWDLAMIEEYGLEIFAFDPTPRCVDWIAEQDLPPQFHFTPTGLADYDGELKFFIPRKPTAYNFSSHAAEKTSGETVACPVERFLTIANRLGHSRVDVLKMDIEGAEQAALPDVLSSGIEIGQILIEFHYNYPTISFTDFLNSVELLRKHGFEFFDVSPRGYEFSLVHESLVNNH</sequence>
<feature type="domain" description="Methyltransferase FkbM" evidence="1">
    <location>
        <begin position="62"/>
        <end position="212"/>
    </location>
</feature>
<evidence type="ECO:0000313" key="3">
    <source>
        <dbReference type="Proteomes" id="UP000319976"/>
    </source>
</evidence>
<dbReference type="SUPFAM" id="SSF53335">
    <property type="entry name" value="S-adenosyl-L-methionine-dependent methyltransferases"/>
    <property type="match status" value="1"/>
</dbReference>
<dbReference type="OrthoDB" id="483152at2"/>
<dbReference type="Proteomes" id="UP000319976">
    <property type="component" value="Chromosome"/>
</dbReference>
<dbReference type="InterPro" id="IPR006342">
    <property type="entry name" value="FkbM_mtfrase"/>
</dbReference>
<dbReference type="RefSeq" id="WP_145266660.1">
    <property type="nucleotide sequence ID" value="NZ_CP036316.1"/>
</dbReference>
<dbReference type="InterPro" id="IPR026913">
    <property type="entry name" value="METTL24"/>
</dbReference>
<dbReference type="PANTHER" id="PTHR32026:SF10">
    <property type="entry name" value="METHYLTRANSFERASE-LIKE PROTEIN 24-RELATED"/>
    <property type="match status" value="1"/>
</dbReference>
<reference evidence="2 3" key="1">
    <citation type="submission" date="2019-02" db="EMBL/GenBank/DDBJ databases">
        <title>Deep-cultivation of Planctomycetes and their phenomic and genomic characterization uncovers novel biology.</title>
        <authorList>
            <person name="Wiegand S."/>
            <person name="Jogler M."/>
            <person name="Boedeker C."/>
            <person name="Pinto D."/>
            <person name="Vollmers J."/>
            <person name="Rivas-Marin E."/>
            <person name="Kohn T."/>
            <person name="Peeters S.H."/>
            <person name="Heuer A."/>
            <person name="Rast P."/>
            <person name="Oberbeckmann S."/>
            <person name="Bunk B."/>
            <person name="Jeske O."/>
            <person name="Meyerdierks A."/>
            <person name="Storesund J.E."/>
            <person name="Kallscheuer N."/>
            <person name="Luecker S."/>
            <person name="Lage O.M."/>
            <person name="Pohl T."/>
            <person name="Merkel B.J."/>
            <person name="Hornburger P."/>
            <person name="Mueller R.-W."/>
            <person name="Bruemmer F."/>
            <person name="Labrenz M."/>
            <person name="Spormann A.M."/>
            <person name="Op den Camp H."/>
            <person name="Overmann J."/>
            <person name="Amann R."/>
            <person name="Jetten M.S.M."/>
            <person name="Mascher T."/>
            <person name="Medema M.H."/>
            <person name="Devos D.P."/>
            <person name="Kaster A.-K."/>
            <person name="Ovreas L."/>
            <person name="Rohde M."/>
            <person name="Galperin M.Y."/>
            <person name="Jogler C."/>
        </authorList>
    </citation>
    <scope>NUCLEOTIDE SEQUENCE [LARGE SCALE GENOMIC DNA]</scope>
    <source>
        <strain evidence="2 3">V22</strain>
    </source>
</reference>
<proteinExistence type="predicted"/>
<organism evidence="2 3">
    <name type="scientific">Calycomorphotria hydatis</name>
    <dbReference type="NCBI Taxonomy" id="2528027"/>
    <lineage>
        <taxon>Bacteria</taxon>
        <taxon>Pseudomonadati</taxon>
        <taxon>Planctomycetota</taxon>
        <taxon>Planctomycetia</taxon>
        <taxon>Planctomycetales</taxon>
        <taxon>Planctomycetaceae</taxon>
        <taxon>Calycomorphotria</taxon>
    </lineage>
</organism>
<evidence type="ECO:0000313" key="2">
    <source>
        <dbReference type="EMBL" id="QDT67036.1"/>
    </source>
</evidence>
<keyword evidence="3" id="KW-1185">Reference proteome</keyword>
<dbReference type="NCBIfam" id="TIGR01444">
    <property type="entry name" value="fkbM_fam"/>
    <property type="match status" value="1"/>
</dbReference>
<dbReference type="InterPro" id="IPR029063">
    <property type="entry name" value="SAM-dependent_MTases_sf"/>
</dbReference>
<evidence type="ECO:0000259" key="1">
    <source>
        <dbReference type="Pfam" id="PF05050"/>
    </source>
</evidence>
<gene>
    <name evidence="2" type="ORF">V22_43080</name>
</gene>
<dbReference type="KEGG" id="chya:V22_43080"/>
<accession>A0A517TF83</accession>
<dbReference type="EMBL" id="CP036316">
    <property type="protein sequence ID" value="QDT67036.1"/>
    <property type="molecule type" value="Genomic_DNA"/>
</dbReference>